<dbReference type="GO" id="GO:0050660">
    <property type="term" value="F:flavin adenine dinucleotide binding"/>
    <property type="evidence" value="ECO:0007669"/>
    <property type="project" value="TreeGrafter"/>
</dbReference>
<evidence type="ECO:0000256" key="9">
    <source>
        <dbReference type="PIRSR" id="PIRSR601613-1"/>
    </source>
</evidence>
<keyword evidence="13" id="KW-1185">Reference proteome</keyword>
<evidence type="ECO:0000256" key="5">
    <source>
        <dbReference type="ARBA" id="ARBA00045409"/>
    </source>
</evidence>
<dbReference type="GO" id="GO:0008131">
    <property type="term" value="F:primary methylamine oxidase activity"/>
    <property type="evidence" value="ECO:0007669"/>
    <property type="project" value="UniProtKB-ARBA"/>
</dbReference>
<evidence type="ECO:0000256" key="7">
    <source>
        <dbReference type="ARBA" id="ARBA00049354"/>
    </source>
</evidence>
<dbReference type="EnsemblMetazoa" id="XM_038194388.1">
    <property type="protein sequence ID" value="XP_038050316.1"/>
    <property type="gene ID" value="LOC119723636"/>
</dbReference>
<dbReference type="PANTHER" id="PTHR43563">
    <property type="entry name" value="AMINE OXIDASE"/>
    <property type="match status" value="1"/>
</dbReference>
<dbReference type="GO" id="GO:0005741">
    <property type="term" value="C:mitochondrial outer membrane"/>
    <property type="evidence" value="ECO:0007669"/>
    <property type="project" value="UniProtKB-SubCell"/>
</dbReference>
<dbReference type="PRINTS" id="PR00757">
    <property type="entry name" value="AMINEOXDASEF"/>
</dbReference>
<dbReference type="PANTHER" id="PTHR43563:SF1">
    <property type="entry name" value="AMINE OXIDASE [FLAVIN-CONTAINING] B"/>
    <property type="match status" value="1"/>
</dbReference>
<keyword evidence="10" id="KW-0285">Flavoprotein</keyword>
<dbReference type="EC" id="1.4.3.-" evidence="10"/>
<dbReference type="RefSeq" id="XP_038050316.1">
    <property type="nucleotide sequence ID" value="XM_038194388.1"/>
</dbReference>
<dbReference type="EnsemblMetazoa" id="XM_038194387.1">
    <property type="protein sequence ID" value="XP_038050315.1"/>
    <property type="gene ID" value="LOC119723636"/>
</dbReference>
<dbReference type="Gene3D" id="1.10.405.10">
    <property type="entry name" value="Guanine Nucleotide Dissociation Inhibitor, domain 1"/>
    <property type="match status" value="1"/>
</dbReference>
<evidence type="ECO:0000313" key="13">
    <source>
        <dbReference type="Proteomes" id="UP000887568"/>
    </source>
</evidence>
<dbReference type="SUPFAM" id="SSF54373">
    <property type="entry name" value="FAD-linked reductases, C-terminal domain"/>
    <property type="match status" value="1"/>
</dbReference>
<dbReference type="SUPFAM" id="SSF51905">
    <property type="entry name" value="FAD/NAD(P)-binding domain"/>
    <property type="match status" value="1"/>
</dbReference>
<dbReference type="InterPro" id="IPR036188">
    <property type="entry name" value="FAD/NAD-bd_sf"/>
</dbReference>
<feature type="binding site" evidence="9">
    <location>
        <begin position="35"/>
        <end position="36"/>
    </location>
    <ligand>
        <name>FAD</name>
        <dbReference type="ChEBI" id="CHEBI:57692"/>
    </ligand>
</feature>
<comment type="catalytic activity">
    <reaction evidence="8">
        <text>N-acetylputrescine + O2 + H2O = 4-acetamidobutanal + H2O2 + NH4(+)</text>
        <dbReference type="Rhea" id="RHEA:70283"/>
        <dbReference type="ChEBI" id="CHEBI:7386"/>
        <dbReference type="ChEBI" id="CHEBI:15377"/>
        <dbReference type="ChEBI" id="CHEBI:15379"/>
        <dbReference type="ChEBI" id="CHEBI:16240"/>
        <dbReference type="ChEBI" id="CHEBI:28938"/>
        <dbReference type="ChEBI" id="CHEBI:58263"/>
    </reaction>
    <physiologicalReaction direction="left-to-right" evidence="8">
        <dbReference type="Rhea" id="RHEA:70284"/>
    </physiologicalReaction>
</comment>
<comment type="cofactor">
    <cofactor evidence="1 10">
        <name>FAD</name>
        <dbReference type="ChEBI" id="CHEBI:57692"/>
    </cofactor>
</comment>
<keyword evidence="10" id="KW-0274">FAD</keyword>
<comment type="function">
    <text evidence="5">Catalyzes the oxidative deamination of primary and some secondary amines such as neurotransmitters, and exogenous amines including the tertiary amine, neurotoxin 1-methyl-4-phenyl-1,2,3,6-tetrahydropyridine (MPTP), with concomitant reduction of oxygen to hydrogen peroxide and participates in the metabolism of neuroactive and vasoactive amines in the central nervous system and peripheral tissues. Preferentially degrades benzylamine and phenylethylamine.</text>
</comment>
<feature type="binding site" evidence="9">
    <location>
        <position position="432"/>
    </location>
    <ligand>
        <name>FAD</name>
        <dbReference type="ChEBI" id="CHEBI:57692"/>
    </ligand>
</feature>
<evidence type="ECO:0000313" key="12">
    <source>
        <dbReference type="EnsemblMetazoa" id="XP_038050316.1"/>
    </source>
</evidence>
<evidence type="ECO:0000256" key="10">
    <source>
        <dbReference type="RuleBase" id="RU362067"/>
    </source>
</evidence>
<feature type="binding site" evidence="9">
    <location>
        <position position="16"/>
    </location>
    <ligand>
        <name>FAD</name>
        <dbReference type="ChEBI" id="CHEBI:57692"/>
    </ligand>
</feature>
<dbReference type="RefSeq" id="XP_038050315.1">
    <property type="nucleotide sequence ID" value="XM_038194387.1"/>
</dbReference>
<dbReference type="Pfam" id="PF01593">
    <property type="entry name" value="Amino_oxidase"/>
    <property type="match status" value="1"/>
</dbReference>
<evidence type="ECO:0000256" key="6">
    <source>
        <dbReference type="ARBA" id="ARBA00048448"/>
    </source>
</evidence>
<sequence>MTSSKKDVIIIGGGISGMSAAKLLQEQGLDVLVVEARDRLGGRTFTQVDSTVGYVDLGGSYVGPTQNRLLRMAKELGVENYKIQEVERLVWVDNQKCYPFTGTWPRFWNPLVNIDLNNAIREIDRLGDMIPVDAPWDAPNAEELDSMTMKEWIDKTCWTESTRRFLTMCCSFMLAAEPAELSCLFYCFHAKKAAIHVLHHQGPAEDGAEERKFVGGSQQLSIKMGERVGKDNIKLESPVSKIEQSEEKVVVQTINGDVFEAKYVIMAMAPSMTQRIHYSPPLPPRRNQLIARAPVGSVIKCMVYYDRQWWKDRDFCGSTFNVDPASPMVYSLDDTKPDGSFPALICFVAANKAREFCGISKEERRDRLCKAYFNAFNGAEEALHPVNYVEKNWMAEQYSGGCYTATYGPGVLTQLGKELRKPFGRLYFAGTETATHWAGYMEGGIQAGERACREVLHRMGKIAENEVWQDEPESKDVPALPFESTFFERNAPSVPGLLKFLARTAIASTAAGLLIAWRLKNK</sequence>
<dbReference type="InterPro" id="IPR001613">
    <property type="entry name" value="Flavin_amine_oxidase"/>
</dbReference>
<dbReference type="OrthoDB" id="7777654at2759"/>
<feature type="binding site" evidence="9">
    <location>
        <position position="347"/>
    </location>
    <ligand>
        <name>substrate</name>
    </ligand>
</feature>
<dbReference type="InterPro" id="IPR050703">
    <property type="entry name" value="Flavin_MAO"/>
</dbReference>
<reference evidence="12" key="1">
    <citation type="submission" date="2022-11" db="UniProtKB">
        <authorList>
            <consortium name="EnsemblMetazoa"/>
        </authorList>
    </citation>
    <scope>IDENTIFICATION</scope>
</reference>
<dbReference type="Gene3D" id="3.50.50.60">
    <property type="entry name" value="FAD/NAD(P)-binding domain"/>
    <property type="match status" value="1"/>
</dbReference>
<dbReference type="GO" id="GO:0097621">
    <property type="term" value="F:monoamine oxidase activity"/>
    <property type="evidence" value="ECO:0007669"/>
    <property type="project" value="UniProtKB-EC"/>
</dbReference>
<feature type="domain" description="Amine oxidase" evidence="11">
    <location>
        <begin position="15"/>
        <end position="456"/>
    </location>
</feature>
<comment type="catalytic activity">
    <reaction evidence="6">
        <text>a secondary aliphatic amine + O2 + H2O = a primary amine + an aldehyde + H2O2</text>
        <dbReference type="Rhea" id="RHEA:26414"/>
        <dbReference type="ChEBI" id="CHEBI:15377"/>
        <dbReference type="ChEBI" id="CHEBI:15379"/>
        <dbReference type="ChEBI" id="CHEBI:16240"/>
        <dbReference type="ChEBI" id="CHEBI:17478"/>
        <dbReference type="ChEBI" id="CHEBI:58855"/>
        <dbReference type="ChEBI" id="CHEBI:65296"/>
        <dbReference type="EC" id="1.4.3.4"/>
    </reaction>
</comment>
<evidence type="ECO:0000256" key="3">
    <source>
        <dbReference type="ARBA" id="ARBA00005995"/>
    </source>
</evidence>
<protein>
    <recommendedName>
        <fullName evidence="10">Amine oxidase</fullName>
        <ecNumber evidence="10">1.4.3.-</ecNumber>
    </recommendedName>
</protein>
<dbReference type="AlphaFoldDB" id="A0A913ZGZ3"/>
<dbReference type="InterPro" id="IPR002937">
    <property type="entry name" value="Amino_oxidase"/>
</dbReference>
<organism evidence="12 13">
    <name type="scientific">Patiria miniata</name>
    <name type="common">Bat star</name>
    <name type="synonym">Asterina miniata</name>
    <dbReference type="NCBI Taxonomy" id="46514"/>
    <lineage>
        <taxon>Eukaryota</taxon>
        <taxon>Metazoa</taxon>
        <taxon>Echinodermata</taxon>
        <taxon>Eleutherozoa</taxon>
        <taxon>Asterozoa</taxon>
        <taxon>Asteroidea</taxon>
        <taxon>Valvatacea</taxon>
        <taxon>Valvatida</taxon>
        <taxon>Asterinidae</taxon>
        <taxon>Patiria</taxon>
    </lineage>
</organism>
<dbReference type="Gene3D" id="3.90.660.10">
    <property type="match status" value="1"/>
</dbReference>
<dbReference type="Gene3D" id="6.10.250.130">
    <property type="match status" value="1"/>
</dbReference>
<evidence type="ECO:0000256" key="2">
    <source>
        <dbReference type="ARBA" id="ARBA00004362"/>
    </source>
</evidence>
<comment type="catalytic activity">
    <reaction evidence="7">
        <text>benzylamine + O2 + H2O = benzaldehyde + H2O2 + NH4(+)</text>
        <dbReference type="Rhea" id="RHEA:59424"/>
        <dbReference type="ChEBI" id="CHEBI:15377"/>
        <dbReference type="ChEBI" id="CHEBI:15379"/>
        <dbReference type="ChEBI" id="CHEBI:16240"/>
        <dbReference type="ChEBI" id="CHEBI:17169"/>
        <dbReference type="ChEBI" id="CHEBI:28938"/>
        <dbReference type="ChEBI" id="CHEBI:225238"/>
    </reaction>
    <physiologicalReaction direction="left-to-right" evidence="7">
        <dbReference type="Rhea" id="RHEA:59425"/>
    </physiologicalReaction>
</comment>
<evidence type="ECO:0000256" key="4">
    <source>
        <dbReference type="ARBA" id="ARBA00023002"/>
    </source>
</evidence>
<dbReference type="Proteomes" id="UP000887568">
    <property type="component" value="Unplaced"/>
</dbReference>
<evidence type="ECO:0000256" key="8">
    <source>
        <dbReference type="ARBA" id="ARBA00049430"/>
    </source>
</evidence>
<comment type="similarity">
    <text evidence="3 10">Belongs to the flavin monoamine oxidase family.</text>
</comment>
<dbReference type="OMA" id="PIHWAGT"/>
<dbReference type="GeneID" id="119723636"/>
<comment type="subcellular location">
    <subcellularLocation>
        <location evidence="2">Mitochondrion outer membrane</location>
        <topology evidence="2">Single-pass type IV membrane protein</topology>
        <orientation evidence="2">Cytoplasmic side</orientation>
    </subcellularLocation>
</comment>
<evidence type="ECO:0000259" key="11">
    <source>
        <dbReference type="Pfam" id="PF01593"/>
    </source>
</evidence>
<evidence type="ECO:0000256" key="1">
    <source>
        <dbReference type="ARBA" id="ARBA00001974"/>
    </source>
</evidence>
<accession>A0A913ZGZ3</accession>
<name>A0A913ZGZ3_PATMI</name>
<feature type="binding site" evidence="9">
    <location>
        <position position="239"/>
    </location>
    <ligand>
        <name>FAD</name>
        <dbReference type="ChEBI" id="CHEBI:57692"/>
    </ligand>
</feature>
<proteinExistence type="inferred from homology"/>
<keyword evidence="4 10" id="KW-0560">Oxidoreductase</keyword>